<evidence type="ECO:0000256" key="1">
    <source>
        <dbReference type="SAM" id="MobiDB-lite"/>
    </source>
</evidence>
<reference evidence="2 3" key="1">
    <citation type="submission" date="2016-07" db="EMBL/GenBank/DDBJ databases">
        <title>Pervasive Adenine N6-methylation of Active Genes in Fungi.</title>
        <authorList>
            <consortium name="DOE Joint Genome Institute"/>
            <person name="Mondo S.J."/>
            <person name="Dannebaum R.O."/>
            <person name="Kuo R.C."/>
            <person name="Labutti K."/>
            <person name="Haridas S."/>
            <person name="Kuo A."/>
            <person name="Salamov A."/>
            <person name="Ahrendt S.R."/>
            <person name="Lipzen A."/>
            <person name="Sullivan W."/>
            <person name="Andreopoulos W.B."/>
            <person name="Clum A."/>
            <person name="Lindquist E."/>
            <person name="Daum C."/>
            <person name="Ramamoorthy G.K."/>
            <person name="Gryganskyi A."/>
            <person name="Culley D."/>
            <person name="Magnuson J.K."/>
            <person name="James T.Y."/>
            <person name="O'Malley M.A."/>
            <person name="Stajich J.E."/>
            <person name="Spatafora J.W."/>
            <person name="Visel A."/>
            <person name="Grigoriev I.V."/>
        </authorList>
    </citation>
    <scope>NUCLEOTIDE SEQUENCE [LARGE SCALE GENOMIC DNA]</scope>
    <source>
        <strain evidence="2 3">JEL800</strain>
    </source>
</reference>
<feature type="region of interest" description="Disordered" evidence="1">
    <location>
        <begin position="236"/>
        <end position="264"/>
    </location>
</feature>
<organism evidence="2 3">
    <name type="scientific">Rhizoclosmatium globosum</name>
    <dbReference type="NCBI Taxonomy" id="329046"/>
    <lineage>
        <taxon>Eukaryota</taxon>
        <taxon>Fungi</taxon>
        <taxon>Fungi incertae sedis</taxon>
        <taxon>Chytridiomycota</taxon>
        <taxon>Chytridiomycota incertae sedis</taxon>
        <taxon>Chytridiomycetes</taxon>
        <taxon>Chytridiales</taxon>
        <taxon>Chytriomycetaceae</taxon>
        <taxon>Rhizoclosmatium</taxon>
    </lineage>
</organism>
<sequence>MTQSVSHNKAQLMNQQPDVTIPKLQLLAARYKDKTGGYTRLTLDGYNRAGSDRAPLATVEYVDNQNDSIHFLAQKYLPKVKEDLKEIQNRKYNTEEITLEDPMNPGTLVTAYRRTLRSDVNSKQIKQLAVKERYLQNVIDKFERSLVTYKTSRVYELEYLKTVETKNEAKALSKLRLLQEQVDSMDAKDRGNFVISYNEQNASKDSSRVLKMDSAGDLFWEKSESQKLAELAAASTAQSVAAPQRTEKATEPVKSETASAAPTKGAVKMIDRMMKFFRS</sequence>
<dbReference type="AlphaFoldDB" id="A0A1Y2CMK8"/>
<evidence type="ECO:0000313" key="2">
    <source>
        <dbReference type="EMBL" id="ORY48187.1"/>
    </source>
</evidence>
<dbReference type="OrthoDB" id="275000at2759"/>
<dbReference type="STRING" id="329046.A0A1Y2CMK8"/>
<proteinExistence type="predicted"/>
<evidence type="ECO:0000313" key="3">
    <source>
        <dbReference type="Proteomes" id="UP000193642"/>
    </source>
</evidence>
<protein>
    <submittedName>
        <fullName evidence="2">Uncharacterized protein</fullName>
    </submittedName>
</protein>
<feature type="compositionally biased region" description="Basic and acidic residues" evidence="1">
    <location>
        <begin position="245"/>
        <end position="254"/>
    </location>
</feature>
<dbReference type="InterPro" id="IPR036373">
    <property type="entry name" value="Ribosomal_bL17_sf"/>
</dbReference>
<dbReference type="EMBL" id="MCGO01000012">
    <property type="protein sequence ID" value="ORY48187.1"/>
    <property type="molecule type" value="Genomic_DNA"/>
</dbReference>
<gene>
    <name evidence="2" type="ORF">BCR33DRAFT_714595</name>
</gene>
<dbReference type="SUPFAM" id="SSF64263">
    <property type="entry name" value="Prokaryotic ribosomal protein L17"/>
    <property type="match status" value="1"/>
</dbReference>
<dbReference type="Proteomes" id="UP000193642">
    <property type="component" value="Unassembled WGS sequence"/>
</dbReference>
<keyword evidence="3" id="KW-1185">Reference proteome</keyword>
<comment type="caution">
    <text evidence="2">The sequence shown here is derived from an EMBL/GenBank/DDBJ whole genome shotgun (WGS) entry which is preliminary data.</text>
</comment>
<dbReference type="GO" id="GO:0003735">
    <property type="term" value="F:structural constituent of ribosome"/>
    <property type="evidence" value="ECO:0007669"/>
    <property type="project" value="InterPro"/>
</dbReference>
<dbReference type="GO" id="GO:0005840">
    <property type="term" value="C:ribosome"/>
    <property type="evidence" value="ECO:0007669"/>
    <property type="project" value="InterPro"/>
</dbReference>
<dbReference type="Gene3D" id="3.90.1030.10">
    <property type="entry name" value="Ribosomal protein L17"/>
    <property type="match status" value="1"/>
</dbReference>
<name>A0A1Y2CMK8_9FUNG</name>
<dbReference type="GO" id="GO:0006412">
    <property type="term" value="P:translation"/>
    <property type="evidence" value="ECO:0007669"/>
    <property type="project" value="InterPro"/>
</dbReference>
<accession>A0A1Y2CMK8</accession>